<keyword evidence="1" id="KW-0812">Transmembrane</keyword>
<dbReference type="EMBL" id="MT143203">
    <property type="protein sequence ID" value="QJA94100.1"/>
    <property type="molecule type" value="Genomic_DNA"/>
</dbReference>
<dbReference type="AlphaFoldDB" id="A0A6M3LGW5"/>
<evidence type="ECO:0000256" key="1">
    <source>
        <dbReference type="SAM" id="Phobius"/>
    </source>
</evidence>
<reference evidence="2" key="1">
    <citation type="submission" date="2020-03" db="EMBL/GenBank/DDBJ databases">
        <title>The deep terrestrial virosphere.</title>
        <authorList>
            <person name="Holmfeldt K."/>
            <person name="Nilsson E."/>
            <person name="Simone D."/>
            <person name="Lopez-Fernandez M."/>
            <person name="Wu X."/>
            <person name="de Brujin I."/>
            <person name="Lundin D."/>
            <person name="Andersson A."/>
            <person name="Bertilsson S."/>
            <person name="Dopson M."/>
        </authorList>
    </citation>
    <scope>NUCLEOTIDE SEQUENCE</scope>
    <source>
        <strain evidence="2">MM415B03998</strain>
    </source>
</reference>
<organism evidence="2">
    <name type="scientific">viral metagenome</name>
    <dbReference type="NCBI Taxonomy" id="1070528"/>
    <lineage>
        <taxon>unclassified sequences</taxon>
        <taxon>metagenomes</taxon>
        <taxon>organismal metagenomes</taxon>
    </lineage>
</organism>
<feature type="transmembrane region" description="Helical" evidence="1">
    <location>
        <begin position="40"/>
        <end position="64"/>
    </location>
</feature>
<gene>
    <name evidence="2" type="ORF">MM415B03998_0006</name>
</gene>
<accession>A0A6M3LGW5</accession>
<protein>
    <submittedName>
        <fullName evidence="2">Uncharacterized protein</fullName>
    </submittedName>
</protein>
<name>A0A6M3LGW5_9ZZZZ</name>
<sequence length="66" mass="7145">MTDYTKEDHDLIVEIHTVLLGTNGQGGLCRQVDKNTRTIFKIWCAIIAILVSIGGSTFGIVKLIGG</sequence>
<evidence type="ECO:0000313" key="2">
    <source>
        <dbReference type="EMBL" id="QJA94100.1"/>
    </source>
</evidence>
<proteinExistence type="predicted"/>
<keyword evidence="1" id="KW-0472">Membrane</keyword>
<keyword evidence="1" id="KW-1133">Transmembrane helix</keyword>